<accession>H0ZLJ1</accession>
<dbReference type="GO" id="GO:0062064">
    <property type="term" value="F:box C/D methylation guide snoRNP complex binding"/>
    <property type="evidence" value="ECO:0007669"/>
    <property type="project" value="TreeGrafter"/>
</dbReference>
<dbReference type="InterPro" id="IPR027921">
    <property type="entry name" value="NOPCHAP1"/>
</dbReference>
<organism evidence="2 3">
    <name type="scientific">Taeniopygia guttata</name>
    <name type="common">Zebra finch</name>
    <name type="synonym">Poephila guttata</name>
    <dbReference type="NCBI Taxonomy" id="59729"/>
    <lineage>
        <taxon>Eukaryota</taxon>
        <taxon>Metazoa</taxon>
        <taxon>Chordata</taxon>
        <taxon>Craniata</taxon>
        <taxon>Vertebrata</taxon>
        <taxon>Euteleostomi</taxon>
        <taxon>Archelosauria</taxon>
        <taxon>Archosauria</taxon>
        <taxon>Dinosauria</taxon>
        <taxon>Saurischia</taxon>
        <taxon>Theropoda</taxon>
        <taxon>Coelurosauria</taxon>
        <taxon>Aves</taxon>
        <taxon>Neognathae</taxon>
        <taxon>Neoaves</taxon>
        <taxon>Telluraves</taxon>
        <taxon>Australaves</taxon>
        <taxon>Passeriformes</taxon>
        <taxon>Passeroidea</taxon>
        <taxon>Estrildidae</taxon>
        <taxon>Estrildinae</taxon>
        <taxon>Taeniopygia</taxon>
    </lineage>
</organism>
<dbReference type="HOGENOM" id="CLU_105671_1_0_1"/>
<keyword evidence="3" id="KW-1185">Reference proteome</keyword>
<dbReference type="OMA" id="HEFDIEH"/>
<reference evidence="2" key="3">
    <citation type="submission" date="2025-09" db="UniProtKB">
        <authorList>
            <consortium name="Ensembl"/>
        </authorList>
    </citation>
    <scope>IDENTIFICATION</scope>
</reference>
<reference evidence="2" key="2">
    <citation type="submission" date="2025-08" db="UniProtKB">
        <authorList>
            <consortium name="Ensembl"/>
        </authorList>
    </citation>
    <scope>IDENTIFICATION</scope>
</reference>
<dbReference type="Pfam" id="PF15370">
    <property type="entry name" value="NOPCHAP1"/>
    <property type="match status" value="1"/>
</dbReference>
<dbReference type="InParanoid" id="H0ZLJ1"/>
<dbReference type="Ensembl" id="ENSTGUT00000011588.2">
    <property type="protein sequence ID" value="ENSTGUP00000011464.2"/>
    <property type="gene ID" value="ENSTGUG00000011119.2"/>
</dbReference>
<dbReference type="Proteomes" id="UP000007754">
    <property type="component" value="Chromosome 1A"/>
</dbReference>
<dbReference type="PANTHER" id="PTHR28674">
    <property type="entry name" value="SIMILAR TO DNA SEGMENT, CHR 10, WAYNE STATE UNIVERSITY 102,-EXPRESSED"/>
    <property type="match status" value="1"/>
</dbReference>
<protein>
    <submittedName>
        <fullName evidence="2">Uncharacterized protein</fullName>
    </submittedName>
</protein>
<dbReference type="PANTHER" id="PTHR28674:SF1">
    <property type="entry name" value="NOP PROTEIN CHAPERONE 1"/>
    <property type="match status" value="1"/>
</dbReference>
<evidence type="ECO:0000256" key="1">
    <source>
        <dbReference type="SAM" id="MobiDB-lite"/>
    </source>
</evidence>
<feature type="region of interest" description="Disordered" evidence="1">
    <location>
        <begin position="86"/>
        <end position="116"/>
    </location>
</feature>
<evidence type="ECO:0000313" key="3">
    <source>
        <dbReference type="Proteomes" id="UP000007754"/>
    </source>
</evidence>
<dbReference type="AlphaFoldDB" id="H0ZLJ1"/>
<dbReference type="GO" id="GO:0000492">
    <property type="term" value="P:box C/D snoRNP assembly"/>
    <property type="evidence" value="ECO:0007669"/>
    <property type="project" value="InterPro"/>
</dbReference>
<dbReference type="GeneTree" id="ENSGT00940000165155"/>
<sequence length="144" mass="16511">MSISLTYTYIYIYTFIYIYKYIYICDNCFFSVLDRVQSFLPQMAQANDELKRKMVTAPAHEFDIEHLDSETEKVIEMNVAVVELSDSDTDEELLTSEDDSESDEDDSVTDEVTVDNIKFPKQKGEKGKIEILDSKANDTADSIS</sequence>
<evidence type="ECO:0000313" key="2">
    <source>
        <dbReference type="Ensembl" id="ENSTGUP00000011464.2"/>
    </source>
</evidence>
<feature type="compositionally biased region" description="Acidic residues" evidence="1">
    <location>
        <begin position="86"/>
        <end position="113"/>
    </location>
</feature>
<name>H0ZLJ1_TAEGU</name>
<dbReference type="STRING" id="59729.ENSTGUP00000011464"/>
<proteinExistence type="predicted"/>
<reference evidence="2 3" key="1">
    <citation type="journal article" date="2010" name="Nature">
        <title>The genome of a songbird.</title>
        <authorList>
            <person name="Warren W.C."/>
            <person name="Clayton D.F."/>
            <person name="Ellegren H."/>
            <person name="Arnold A.P."/>
            <person name="Hillier L.W."/>
            <person name="Kunstner A."/>
            <person name="Searle S."/>
            <person name="White S."/>
            <person name="Vilella A.J."/>
            <person name="Fairley S."/>
            <person name="Heger A."/>
            <person name="Kong L."/>
            <person name="Ponting C.P."/>
            <person name="Jarvis E.D."/>
            <person name="Mello C.V."/>
            <person name="Minx P."/>
            <person name="Lovell P."/>
            <person name="Velho T.A."/>
            <person name="Ferris M."/>
            <person name="Balakrishnan C.N."/>
            <person name="Sinha S."/>
            <person name="Blatti C."/>
            <person name="London S.E."/>
            <person name="Li Y."/>
            <person name="Lin Y.C."/>
            <person name="George J."/>
            <person name="Sweedler J."/>
            <person name="Southey B."/>
            <person name="Gunaratne P."/>
            <person name="Watson M."/>
            <person name="Nam K."/>
            <person name="Backstrom N."/>
            <person name="Smeds L."/>
            <person name="Nabholz B."/>
            <person name="Itoh Y."/>
            <person name="Whitney O."/>
            <person name="Pfenning A.R."/>
            <person name="Howard J."/>
            <person name="Volker M."/>
            <person name="Skinner B.M."/>
            <person name="Griffin D.K."/>
            <person name="Ye L."/>
            <person name="McLaren W.M."/>
            <person name="Flicek P."/>
            <person name="Quesada V."/>
            <person name="Velasco G."/>
            <person name="Lopez-Otin C."/>
            <person name="Puente X.S."/>
            <person name="Olender T."/>
            <person name="Lancet D."/>
            <person name="Smit A.F."/>
            <person name="Hubley R."/>
            <person name="Konkel M.K."/>
            <person name="Walker J.A."/>
            <person name="Batzer M.A."/>
            <person name="Gu W."/>
            <person name="Pollock D.D."/>
            <person name="Chen L."/>
            <person name="Cheng Z."/>
            <person name="Eichler E.E."/>
            <person name="Stapley J."/>
            <person name="Slate J."/>
            <person name="Ekblom R."/>
            <person name="Birkhead T."/>
            <person name="Burke T."/>
            <person name="Burt D."/>
            <person name="Scharff C."/>
            <person name="Adam I."/>
            <person name="Richard H."/>
            <person name="Sultan M."/>
            <person name="Soldatov A."/>
            <person name="Lehrach H."/>
            <person name="Edwards S.V."/>
            <person name="Yang S.P."/>
            <person name="Li X."/>
            <person name="Graves T."/>
            <person name="Fulton L."/>
            <person name="Nelson J."/>
            <person name="Chinwalla A."/>
            <person name="Hou S."/>
            <person name="Mardis E.R."/>
            <person name="Wilson R.K."/>
        </authorList>
    </citation>
    <scope>NUCLEOTIDE SEQUENCE [LARGE SCALE GENOMIC DNA]</scope>
</reference>